<dbReference type="Gene3D" id="3.20.20.60">
    <property type="entry name" value="Phosphoenolpyruvate-binding domains"/>
    <property type="match status" value="1"/>
</dbReference>
<feature type="domain" description="PEP-utilising enzyme C-terminal" evidence="3">
    <location>
        <begin position="3"/>
        <end position="160"/>
    </location>
</feature>
<feature type="non-terminal residue" evidence="4">
    <location>
        <position position="1"/>
    </location>
</feature>
<reference evidence="4 5" key="1">
    <citation type="journal article" date="2018" name="Nat. Biotechnol.">
        <title>A standardized bacterial taxonomy based on genome phylogeny substantially revises the tree of life.</title>
        <authorList>
            <person name="Parks D.H."/>
            <person name="Chuvochina M."/>
            <person name="Waite D.W."/>
            <person name="Rinke C."/>
            <person name="Skarshewski A."/>
            <person name="Chaumeil P.A."/>
            <person name="Hugenholtz P."/>
        </authorList>
    </citation>
    <scope>NUCLEOTIDE SEQUENCE [LARGE SCALE GENOMIC DNA]</scope>
    <source>
        <strain evidence="4">UBA10948</strain>
    </source>
</reference>
<dbReference type="InterPro" id="IPR040442">
    <property type="entry name" value="Pyrv_kinase-like_dom_sf"/>
</dbReference>
<dbReference type="AlphaFoldDB" id="A0A354YSN3"/>
<dbReference type="PANTHER" id="PTHR22931:SF9">
    <property type="entry name" value="PYRUVATE, PHOSPHATE DIKINASE 1, CHLOROPLASTIC"/>
    <property type="match status" value="1"/>
</dbReference>
<sequence>MAELFLLKAEIMDVYEQVKKENNCELDFAVGTMLELPRACIMADEIAREAEFFSFGTNDLTQTTFGFSRDDAEGKFIPIYLEKKIIKDNPFAVLDRKGVGSLMRLAVEKARSVKKDILMGICGEHGGEPSSIEFCHIVGLDYVSCSPYRIPVARLAAAQASLLNK</sequence>
<dbReference type="InterPro" id="IPR000121">
    <property type="entry name" value="PEP_util_C"/>
</dbReference>
<keyword evidence="4" id="KW-0418">Kinase</keyword>
<keyword evidence="4" id="KW-0670">Pyruvate</keyword>
<dbReference type="EMBL" id="DNZF01000008">
    <property type="protein sequence ID" value="HBK52368.1"/>
    <property type="molecule type" value="Genomic_DNA"/>
</dbReference>
<protein>
    <recommendedName>
        <fullName evidence="1">Pyruvate, phosphate dikinase</fullName>
    </recommendedName>
    <alternativeName>
        <fullName evidence="2">Pyruvate, orthophosphate dikinase</fullName>
    </alternativeName>
</protein>
<dbReference type="GO" id="GO:0050242">
    <property type="term" value="F:pyruvate, phosphate dikinase activity"/>
    <property type="evidence" value="ECO:0007669"/>
    <property type="project" value="InterPro"/>
</dbReference>
<dbReference type="InterPro" id="IPR023151">
    <property type="entry name" value="PEP_util_CS"/>
</dbReference>
<dbReference type="PROSITE" id="PS00742">
    <property type="entry name" value="PEP_ENZYMES_2"/>
    <property type="match status" value="1"/>
</dbReference>
<accession>A0A354YSN3</accession>
<dbReference type="InterPro" id="IPR015813">
    <property type="entry name" value="Pyrv/PenolPyrv_kinase-like_dom"/>
</dbReference>
<dbReference type="PANTHER" id="PTHR22931">
    <property type="entry name" value="PHOSPHOENOLPYRUVATE DIKINASE-RELATED"/>
    <property type="match status" value="1"/>
</dbReference>
<evidence type="ECO:0000256" key="2">
    <source>
        <dbReference type="ARBA" id="ARBA00032883"/>
    </source>
</evidence>
<evidence type="ECO:0000313" key="4">
    <source>
        <dbReference type="EMBL" id="HBK52368.1"/>
    </source>
</evidence>
<proteinExistence type="predicted"/>
<evidence type="ECO:0000256" key="1">
    <source>
        <dbReference type="ARBA" id="ARBA00020138"/>
    </source>
</evidence>
<comment type="caution">
    <text evidence="4">The sequence shown here is derived from an EMBL/GenBank/DDBJ whole genome shotgun (WGS) entry which is preliminary data.</text>
</comment>
<dbReference type="SUPFAM" id="SSF51621">
    <property type="entry name" value="Phosphoenolpyruvate/pyruvate domain"/>
    <property type="match status" value="1"/>
</dbReference>
<dbReference type="Proteomes" id="UP000263273">
    <property type="component" value="Unassembled WGS sequence"/>
</dbReference>
<dbReference type="Pfam" id="PF02896">
    <property type="entry name" value="PEP-utilizers_C"/>
    <property type="match status" value="1"/>
</dbReference>
<organism evidence="4 5">
    <name type="scientific">Syntrophomonas wolfei</name>
    <dbReference type="NCBI Taxonomy" id="863"/>
    <lineage>
        <taxon>Bacteria</taxon>
        <taxon>Bacillati</taxon>
        <taxon>Bacillota</taxon>
        <taxon>Clostridia</taxon>
        <taxon>Eubacteriales</taxon>
        <taxon>Syntrophomonadaceae</taxon>
        <taxon>Syntrophomonas</taxon>
    </lineage>
</organism>
<keyword evidence="4" id="KW-0808">Transferase</keyword>
<dbReference type="GO" id="GO:0016301">
    <property type="term" value="F:kinase activity"/>
    <property type="evidence" value="ECO:0007669"/>
    <property type="project" value="UniProtKB-KW"/>
</dbReference>
<gene>
    <name evidence="4" type="ORF">DDZ44_00320</name>
</gene>
<evidence type="ECO:0000259" key="3">
    <source>
        <dbReference type="Pfam" id="PF02896"/>
    </source>
</evidence>
<dbReference type="InterPro" id="IPR010121">
    <property type="entry name" value="Pyruvate_phosphate_dikinase"/>
</dbReference>
<evidence type="ECO:0000313" key="5">
    <source>
        <dbReference type="Proteomes" id="UP000263273"/>
    </source>
</evidence>
<name>A0A354YSN3_9FIRM</name>